<protein>
    <submittedName>
        <fullName evidence="1">Uncharacterized protein</fullName>
    </submittedName>
</protein>
<dbReference type="RefSeq" id="WP_378747145.1">
    <property type="nucleotide sequence ID" value="NZ_CBDRIY010000058.1"/>
</dbReference>
<keyword evidence="2" id="KW-1185">Reference proteome</keyword>
<name>A0A975LCE3_9ACTN</name>
<gene>
    <name evidence="1" type="ORF">KGD82_09215</name>
</gene>
<organism evidence="1 2">
    <name type="scientific">Nocardiopsis eucommiae</name>
    <dbReference type="NCBI Taxonomy" id="2831970"/>
    <lineage>
        <taxon>Bacteria</taxon>
        <taxon>Bacillati</taxon>
        <taxon>Actinomycetota</taxon>
        <taxon>Actinomycetes</taxon>
        <taxon>Streptosporangiales</taxon>
        <taxon>Nocardiopsidaceae</taxon>
        <taxon>Nocardiopsis</taxon>
    </lineage>
</organism>
<dbReference type="EMBL" id="CP074402">
    <property type="protein sequence ID" value="QVJ02581.1"/>
    <property type="molecule type" value="Genomic_DNA"/>
</dbReference>
<dbReference type="AlphaFoldDB" id="A0A975LCE3"/>
<dbReference type="KEGG" id="nec:KGD82_09215"/>
<evidence type="ECO:0000313" key="2">
    <source>
        <dbReference type="Proteomes" id="UP000682416"/>
    </source>
</evidence>
<evidence type="ECO:0000313" key="1">
    <source>
        <dbReference type="EMBL" id="QVJ02581.1"/>
    </source>
</evidence>
<sequence>MSHEDASSCLGALLARAAVPSTAQHRCWEILNTVVLFISWIAGISAQTAM</sequence>
<accession>A0A975LCE3</accession>
<dbReference type="Proteomes" id="UP000682416">
    <property type="component" value="Chromosome"/>
</dbReference>
<proteinExistence type="predicted"/>
<reference evidence="1" key="1">
    <citation type="submission" date="2021-05" db="EMBL/GenBank/DDBJ databases">
        <authorList>
            <person name="Kaiqin L."/>
            <person name="Jian G."/>
        </authorList>
    </citation>
    <scope>NUCLEOTIDE SEQUENCE</scope>
    <source>
        <strain evidence="1">HDS5</strain>
    </source>
</reference>